<dbReference type="PANTHER" id="PTHR43767:SF1">
    <property type="entry name" value="NONRIBOSOMAL PEPTIDE SYNTHASE PES1 (EUROFUNG)-RELATED"/>
    <property type="match status" value="1"/>
</dbReference>
<proteinExistence type="predicted"/>
<dbReference type="PROSITE" id="PS00455">
    <property type="entry name" value="AMP_BINDING"/>
    <property type="match status" value="1"/>
</dbReference>
<dbReference type="Gene3D" id="3.30.300.30">
    <property type="match status" value="1"/>
</dbReference>
<dbReference type="Pfam" id="PF13193">
    <property type="entry name" value="AMP-binding_C"/>
    <property type="match status" value="1"/>
</dbReference>
<reference evidence="3 4" key="1">
    <citation type="journal article" date="2019" name="Emerg. Microbes Infect.">
        <title>Comprehensive subspecies identification of 175 nontuberculous mycobacteria species based on 7547 genomic profiles.</title>
        <authorList>
            <person name="Matsumoto Y."/>
            <person name="Kinjo T."/>
            <person name="Motooka D."/>
            <person name="Nabeya D."/>
            <person name="Jung N."/>
            <person name="Uechi K."/>
            <person name="Horii T."/>
            <person name="Iida T."/>
            <person name="Fujita J."/>
            <person name="Nakamura S."/>
        </authorList>
    </citation>
    <scope>NUCLEOTIDE SEQUENCE [LARGE SCALE GENOMIC DNA]</scope>
    <source>
        <strain evidence="3 4">JCM 17783</strain>
    </source>
</reference>
<dbReference type="CDD" id="cd04433">
    <property type="entry name" value="AFD_class_I"/>
    <property type="match status" value="1"/>
</dbReference>
<evidence type="ECO:0000313" key="3">
    <source>
        <dbReference type="EMBL" id="BBY24476.1"/>
    </source>
</evidence>
<dbReference type="InterPro" id="IPR045851">
    <property type="entry name" value="AMP-bd_C_sf"/>
</dbReference>
<name>A0A7I7QEV6_9MYCO</name>
<feature type="domain" description="AMP-binding enzyme C-terminal" evidence="2">
    <location>
        <begin position="408"/>
        <end position="485"/>
    </location>
</feature>
<dbReference type="SUPFAM" id="SSF56801">
    <property type="entry name" value="Acetyl-CoA synthetase-like"/>
    <property type="match status" value="1"/>
</dbReference>
<evidence type="ECO:0000313" key="4">
    <source>
        <dbReference type="Proteomes" id="UP000467130"/>
    </source>
</evidence>
<feature type="domain" description="AMP-dependent synthetase/ligase" evidence="1">
    <location>
        <begin position="34"/>
        <end position="354"/>
    </location>
</feature>
<dbReference type="InterPro" id="IPR000873">
    <property type="entry name" value="AMP-dep_synth/lig_dom"/>
</dbReference>
<dbReference type="EMBL" id="AP022587">
    <property type="protein sequence ID" value="BBY24476.1"/>
    <property type="molecule type" value="Genomic_DNA"/>
</dbReference>
<dbReference type="AlphaFoldDB" id="A0A7I7QEV6"/>
<evidence type="ECO:0000259" key="2">
    <source>
        <dbReference type="Pfam" id="PF13193"/>
    </source>
</evidence>
<dbReference type="KEGG" id="msto:MSTO_46810"/>
<dbReference type="InterPro" id="IPR042099">
    <property type="entry name" value="ANL_N_sf"/>
</dbReference>
<dbReference type="PANTHER" id="PTHR43767">
    <property type="entry name" value="LONG-CHAIN-FATTY-ACID--COA LIGASE"/>
    <property type="match status" value="1"/>
</dbReference>
<gene>
    <name evidence="3" type="ORF">MSTO_46810</name>
</gene>
<protein>
    <submittedName>
        <fullName evidence="3">Acyl-CoA synthetase</fullName>
    </submittedName>
</protein>
<dbReference type="GO" id="GO:0016878">
    <property type="term" value="F:acid-thiol ligase activity"/>
    <property type="evidence" value="ECO:0007669"/>
    <property type="project" value="UniProtKB-ARBA"/>
</dbReference>
<accession>A0A7I7QEV6</accession>
<evidence type="ECO:0000259" key="1">
    <source>
        <dbReference type="Pfam" id="PF00501"/>
    </source>
</evidence>
<dbReference type="InterPro" id="IPR025110">
    <property type="entry name" value="AMP-bd_C"/>
</dbReference>
<dbReference type="Gene3D" id="3.40.50.12780">
    <property type="entry name" value="N-terminal domain of ligase-like"/>
    <property type="match status" value="1"/>
</dbReference>
<sequence length="498" mass="53560">MSLAHILSYASRVGTFSISTLSAGSSNLCDLVSQISEIRAQFRSNGRKPADVVLFHGQQGPAAFVTFWACVLEGLVFAPVDTTWPDFRLRQLCERIKPDQIVAEPLSDQRWEGLRPGCPVEVVGPGRQRQGHPRIAEPVSVPPTAPAAYLCTSGSTGTPKIVVLSHGALAGSAQRVVDAFGWRSDETLLNLPEPHTISGLRNALIAAPLLGVRSVALPPRDRRTVLHIVDVVHEKAVTRLVAAPLVLRQINLMGRRISPTQLASLRAVYCTGADLHMAETQVFHAATGVPVINYYGLTESAGICLSQVVENWDPLDGSLGWTVGVEARLVDEAGNVLGSGGAGELQVRMVEPAPHYLDDPVATASLYAGDWLRTGDIMRRDSQGRHFLLGRTGLFINSVTTERISPQQIEAVLERHPIVCEAAVAGVADLHGGERIVAILVTGGEELSLDTKRELAALVSSRLGPTHVPTRFELTTALPRAATGKLLRRELVELVSND</sequence>
<keyword evidence="4" id="KW-1185">Reference proteome</keyword>
<dbReference type="Proteomes" id="UP000467130">
    <property type="component" value="Chromosome"/>
</dbReference>
<dbReference type="Pfam" id="PF00501">
    <property type="entry name" value="AMP-binding"/>
    <property type="match status" value="1"/>
</dbReference>
<organism evidence="3 4">
    <name type="scientific">Mycobacterium stomatepiae</name>
    <dbReference type="NCBI Taxonomy" id="470076"/>
    <lineage>
        <taxon>Bacteria</taxon>
        <taxon>Bacillati</taxon>
        <taxon>Actinomycetota</taxon>
        <taxon>Actinomycetes</taxon>
        <taxon>Mycobacteriales</taxon>
        <taxon>Mycobacteriaceae</taxon>
        <taxon>Mycobacterium</taxon>
        <taxon>Mycobacterium simiae complex</taxon>
    </lineage>
</organism>
<dbReference type="InterPro" id="IPR020845">
    <property type="entry name" value="AMP-binding_CS"/>
</dbReference>
<dbReference type="InterPro" id="IPR050237">
    <property type="entry name" value="ATP-dep_AMP-bd_enzyme"/>
</dbReference>